<feature type="compositionally biased region" description="Basic and acidic residues" evidence="1">
    <location>
        <begin position="1"/>
        <end position="10"/>
    </location>
</feature>
<feature type="region of interest" description="Disordered" evidence="1">
    <location>
        <begin position="1"/>
        <end position="41"/>
    </location>
</feature>
<evidence type="ECO:0000313" key="3">
    <source>
        <dbReference type="Proteomes" id="UP001153292"/>
    </source>
</evidence>
<dbReference type="PANTHER" id="PTHR34239">
    <property type="entry name" value="APPLE DOMAIN-CONTAINING PROTEIN"/>
    <property type="match status" value="1"/>
</dbReference>
<reference evidence="2" key="1">
    <citation type="submission" date="2021-12" db="EMBL/GenBank/DDBJ databases">
        <authorList>
            <person name="King R."/>
        </authorList>
    </citation>
    <scope>NUCLEOTIDE SEQUENCE</scope>
</reference>
<protein>
    <submittedName>
        <fullName evidence="2">Uncharacterized protein</fullName>
    </submittedName>
</protein>
<feature type="compositionally biased region" description="Basic and acidic residues" evidence="1">
    <location>
        <begin position="21"/>
        <end position="30"/>
    </location>
</feature>
<sequence>MPKRSGDKENRRAKKIRRLEKKIAKYKENTQDGETASTHESDPEICSIIEYVDQNYCEIRELESHNISEQTEELDNSILSALGEAPTNKTLYGNKIHEEIYNAFKNILTEGLSKERKVEILETLQIPGNCKLLDAPKLNMEIVGVLNNPSKTRDKLLEERQKEMGLAVAGISQVLNAISK</sequence>
<gene>
    <name evidence="2" type="ORF">CHILSU_LOCUS6414</name>
</gene>
<name>A0ABN8B2D3_CHISP</name>
<evidence type="ECO:0000256" key="1">
    <source>
        <dbReference type="SAM" id="MobiDB-lite"/>
    </source>
</evidence>
<proteinExistence type="predicted"/>
<dbReference type="Proteomes" id="UP001153292">
    <property type="component" value="Chromosome 22"/>
</dbReference>
<organism evidence="2 3">
    <name type="scientific">Chilo suppressalis</name>
    <name type="common">Asiatic rice borer moth</name>
    <dbReference type="NCBI Taxonomy" id="168631"/>
    <lineage>
        <taxon>Eukaryota</taxon>
        <taxon>Metazoa</taxon>
        <taxon>Ecdysozoa</taxon>
        <taxon>Arthropoda</taxon>
        <taxon>Hexapoda</taxon>
        <taxon>Insecta</taxon>
        <taxon>Pterygota</taxon>
        <taxon>Neoptera</taxon>
        <taxon>Endopterygota</taxon>
        <taxon>Lepidoptera</taxon>
        <taxon>Glossata</taxon>
        <taxon>Ditrysia</taxon>
        <taxon>Pyraloidea</taxon>
        <taxon>Crambidae</taxon>
        <taxon>Crambinae</taxon>
        <taxon>Chilo</taxon>
    </lineage>
</organism>
<dbReference type="EMBL" id="OU963915">
    <property type="protein sequence ID" value="CAH0403152.1"/>
    <property type="molecule type" value="Genomic_DNA"/>
</dbReference>
<evidence type="ECO:0000313" key="2">
    <source>
        <dbReference type="EMBL" id="CAH0403152.1"/>
    </source>
</evidence>
<dbReference type="PANTHER" id="PTHR34239:SF2">
    <property type="entry name" value="TRANSPOSABLE ELEMENT P TRANSPOSASE_THAP9 CONSERVED DOMAIN-CONTAINING PROTEIN"/>
    <property type="match status" value="1"/>
</dbReference>
<keyword evidence="3" id="KW-1185">Reference proteome</keyword>
<feature type="compositionally biased region" description="Basic residues" evidence="1">
    <location>
        <begin position="11"/>
        <end position="20"/>
    </location>
</feature>
<accession>A0ABN8B2D3</accession>